<comment type="caution">
    <text evidence="3">The sequence shown here is derived from an EMBL/GenBank/DDBJ whole genome shotgun (WGS) entry which is preliminary data.</text>
</comment>
<name>A0A395STK2_9HYPO</name>
<dbReference type="AlphaFoldDB" id="A0A395STK2"/>
<keyword evidence="3" id="KW-0540">Nuclease</keyword>
<dbReference type="STRING" id="694270.A0A395STK2"/>
<evidence type="ECO:0000256" key="1">
    <source>
        <dbReference type="SAM" id="MobiDB-lite"/>
    </source>
</evidence>
<dbReference type="OrthoDB" id="5953249at2759"/>
<keyword evidence="3" id="KW-0378">Hydrolase</keyword>
<dbReference type="EMBL" id="PXOG01000120">
    <property type="protein sequence ID" value="RGP75798.1"/>
    <property type="molecule type" value="Genomic_DNA"/>
</dbReference>
<keyword evidence="4" id="KW-1185">Reference proteome</keyword>
<dbReference type="PANTHER" id="PTHR28083:SF1">
    <property type="entry name" value="GOOD FOR FULL DBP5 ACTIVITY PROTEIN 2"/>
    <property type="match status" value="1"/>
</dbReference>
<organism evidence="3 4">
    <name type="scientific">Fusarium longipes</name>
    <dbReference type="NCBI Taxonomy" id="694270"/>
    <lineage>
        <taxon>Eukaryota</taxon>
        <taxon>Fungi</taxon>
        <taxon>Dikarya</taxon>
        <taxon>Ascomycota</taxon>
        <taxon>Pezizomycotina</taxon>
        <taxon>Sordariomycetes</taxon>
        <taxon>Hypocreomycetidae</taxon>
        <taxon>Hypocreales</taxon>
        <taxon>Nectriaceae</taxon>
        <taxon>Fusarium</taxon>
    </lineage>
</organism>
<accession>A0A395STK2</accession>
<feature type="compositionally biased region" description="Basic and acidic residues" evidence="1">
    <location>
        <begin position="200"/>
        <end position="214"/>
    </location>
</feature>
<dbReference type="InterPro" id="IPR040151">
    <property type="entry name" value="Gfd2/YDR514C-like"/>
</dbReference>
<evidence type="ECO:0000259" key="2">
    <source>
        <dbReference type="Pfam" id="PF21762"/>
    </source>
</evidence>
<dbReference type="Proteomes" id="UP000266234">
    <property type="component" value="Unassembled WGS sequence"/>
</dbReference>
<evidence type="ECO:0000313" key="4">
    <source>
        <dbReference type="Proteomes" id="UP000266234"/>
    </source>
</evidence>
<feature type="region of interest" description="Disordered" evidence="1">
    <location>
        <begin position="118"/>
        <end position="146"/>
    </location>
</feature>
<gene>
    <name evidence="3" type="ORF">FLONG3_5555</name>
</gene>
<dbReference type="GO" id="GO:0004527">
    <property type="term" value="F:exonuclease activity"/>
    <property type="evidence" value="ECO:0007669"/>
    <property type="project" value="UniProtKB-KW"/>
</dbReference>
<dbReference type="Pfam" id="PF21762">
    <property type="entry name" value="DEDDh_C"/>
    <property type="match status" value="1"/>
</dbReference>
<proteinExistence type="predicted"/>
<feature type="region of interest" description="Disordered" evidence="1">
    <location>
        <begin position="301"/>
        <end position="342"/>
    </location>
</feature>
<dbReference type="SUPFAM" id="SSF53098">
    <property type="entry name" value="Ribonuclease H-like"/>
    <property type="match status" value="1"/>
</dbReference>
<feature type="compositionally biased region" description="Low complexity" evidence="1">
    <location>
        <begin position="123"/>
        <end position="144"/>
    </location>
</feature>
<feature type="region of interest" description="Disordered" evidence="1">
    <location>
        <begin position="200"/>
        <end position="255"/>
    </location>
</feature>
<feature type="compositionally biased region" description="Low complexity" evidence="1">
    <location>
        <begin position="330"/>
        <end position="342"/>
    </location>
</feature>
<evidence type="ECO:0000313" key="3">
    <source>
        <dbReference type="EMBL" id="RGP75798.1"/>
    </source>
</evidence>
<sequence>MLRSINRLAKPRAWAGRDGLTRTSIAGSYSTEASPEQEAIEEVRMLLAVKEERMKSEAEKVRLKSAVEKARLKRNTIEANATKVATSKTNIVKGVTIKRATTKLIAIKDVAARSIPNRNTPIKSATTKDTTSKNAASKSASVKDATMENTAAKASIAKDAITTDVAAKDAAIKVVSAPTPVKKAAAKDATTKAVPASALEKKAATKKASTKDVTMKTVPAPAPAKKAATKDDRMEVVPASAPKKKAATKKASTKDTAMKIVPAPAPAKKAAAKDVTTKTISATATKVTSSRSVRGDIPIKTYRKGTRGFNPYETGMFKMPQPPRRKPMKRTSPSSEFPSEPPLLRELPELALRPEPSSVEEETMEEQLLEQAELEPLADEHYWRLASENLSEHDLKRKTMLRNMTNEERDAHIRETYGFSRQDPYSRELYYDTEKRNRDPVLRRRFAAIQQLRMIMGCNTVEGFKRQWLKDLPIRLKGTNMRDVRFICIDTDVVRRLPGILPGEWKRRVTSFHLGIAILDTRDLRDIITRSIKLPNPADLIRTYEFAVQTRVPQKDNFIFGETQSISLEGLKKFIIELQHERTVVGVAYSGRNDLIILRDFGVPLKPVWWLDLCQASYLITQTHNTLNLRGLLELLNIPHSKLHAAGNDAHFTLRALMGSAFVDVVNELEYGGSLQPWCGIAGSIAKAPLPLKEREERREKLRQEEERKATRTHWKLKESLISRVPLPHADHD</sequence>
<dbReference type="PANTHER" id="PTHR28083">
    <property type="entry name" value="GOOD FOR FULL DBP5 ACTIVITY PROTEIN 2"/>
    <property type="match status" value="1"/>
</dbReference>
<keyword evidence="3" id="KW-0269">Exonuclease</keyword>
<dbReference type="GO" id="GO:0005634">
    <property type="term" value="C:nucleus"/>
    <property type="evidence" value="ECO:0007669"/>
    <property type="project" value="TreeGrafter"/>
</dbReference>
<reference evidence="3 4" key="1">
    <citation type="journal article" date="2018" name="PLoS Pathog.">
        <title>Evolution of structural diversity of trichothecenes, a family of toxins produced by plant pathogenic and entomopathogenic fungi.</title>
        <authorList>
            <person name="Proctor R.H."/>
            <person name="McCormick S.P."/>
            <person name="Kim H.S."/>
            <person name="Cardoza R.E."/>
            <person name="Stanley A.M."/>
            <person name="Lindo L."/>
            <person name="Kelly A."/>
            <person name="Brown D.W."/>
            <person name="Lee T."/>
            <person name="Vaughan M.M."/>
            <person name="Alexander N.J."/>
            <person name="Busman M."/>
            <person name="Gutierrez S."/>
        </authorList>
    </citation>
    <scope>NUCLEOTIDE SEQUENCE [LARGE SCALE GENOMIC DNA]</scope>
    <source>
        <strain evidence="3 4">NRRL 20695</strain>
    </source>
</reference>
<protein>
    <submittedName>
        <fullName evidence="3">3-5 exonuclease superfamily</fullName>
    </submittedName>
</protein>
<feature type="domain" description="Gfd2/YDR514C-like C-terminal" evidence="2">
    <location>
        <begin position="514"/>
        <end position="659"/>
    </location>
</feature>
<dbReference type="InterPro" id="IPR012337">
    <property type="entry name" value="RNaseH-like_sf"/>
</dbReference>
<dbReference type="InterPro" id="IPR048519">
    <property type="entry name" value="Gfd2/YDR514C-like_C"/>
</dbReference>